<evidence type="ECO:0000256" key="6">
    <source>
        <dbReference type="SAM" id="Phobius"/>
    </source>
</evidence>
<gene>
    <name evidence="8" type="ORF">H1164_09645</name>
</gene>
<dbReference type="Pfam" id="PF10035">
    <property type="entry name" value="DUF2179"/>
    <property type="match status" value="1"/>
</dbReference>
<evidence type="ECO:0000256" key="4">
    <source>
        <dbReference type="ARBA" id="ARBA00022989"/>
    </source>
</evidence>
<feature type="transmembrane region" description="Helical" evidence="6">
    <location>
        <begin position="153"/>
        <end position="172"/>
    </location>
</feature>
<dbReference type="InterPro" id="IPR003740">
    <property type="entry name" value="YitT"/>
</dbReference>
<keyword evidence="2" id="KW-1003">Cell membrane</keyword>
<dbReference type="InterPro" id="IPR051461">
    <property type="entry name" value="UPF0750_membrane"/>
</dbReference>
<keyword evidence="9" id="KW-1185">Reference proteome</keyword>
<dbReference type="Pfam" id="PF02588">
    <property type="entry name" value="YitT_membrane"/>
    <property type="match status" value="1"/>
</dbReference>
<feature type="transmembrane region" description="Helical" evidence="6">
    <location>
        <begin position="12"/>
        <end position="31"/>
    </location>
</feature>
<dbReference type="PANTHER" id="PTHR33545:SF4">
    <property type="entry name" value="UPF0750 MEMBRANE PROTEIN YXKD"/>
    <property type="match status" value="1"/>
</dbReference>
<dbReference type="InterPro" id="IPR019264">
    <property type="entry name" value="DUF2179"/>
</dbReference>
<feature type="domain" description="DUF2179" evidence="7">
    <location>
        <begin position="224"/>
        <end position="278"/>
    </location>
</feature>
<proteinExistence type="predicted"/>
<comment type="subcellular location">
    <subcellularLocation>
        <location evidence="1">Cell membrane</location>
        <topology evidence="1">Multi-pass membrane protein</topology>
    </subcellularLocation>
</comment>
<evidence type="ECO:0000313" key="9">
    <source>
        <dbReference type="Proteomes" id="UP000530514"/>
    </source>
</evidence>
<comment type="caution">
    <text evidence="8">The sequence shown here is derived from an EMBL/GenBank/DDBJ whole genome shotgun (WGS) entry which is preliminary data.</text>
</comment>
<feature type="transmembrane region" description="Helical" evidence="6">
    <location>
        <begin position="78"/>
        <end position="95"/>
    </location>
</feature>
<dbReference type="PANTHER" id="PTHR33545">
    <property type="entry name" value="UPF0750 MEMBRANE PROTEIN YITT-RELATED"/>
    <property type="match status" value="1"/>
</dbReference>
<evidence type="ECO:0000256" key="3">
    <source>
        <dbReference type="ARBA" id="ARBA00022692"/>
    </source>
</evidence>
<keyword evidence="5 6" id="KW-0472">Membrane</keyword>
<dbReference type="AlphaFoldDB" id="A0A7W2AIR7"/>
<evidence type="ECO:0000313" key="8">
    <source>
        <dbReference type="EMBL" id="MBA4543163.1"/>
    </source>
</evidence>
<keyword evidence="4 6" id="KW-1133">Transmembrane helix</keyword>
<feature type="transmembrane region" description="Helical" evidence="6">
    <location>
        <begin position="115"/>
        <end position="132"/>
    </location>
</feature>
<protein>
    <submittedName>
        <fullName evidence="8">YitT family protein</fullName>
    </submittedName>
</protein>
<sequence>MKHKLTYHFRNVLLIFLGSLIFSFAINYFTIPSHLSEGGFTGIGLLTYYLFRWSPGIVIFVLNIPLLLIGYKVFGKQTFIYTIIGIAAVSLMLEVTTDLPKIWGPPPHDTLLCALYTGVLSGIGLGLIFRIGGTTGGADIIARLGNKYLGWSVGRTMFLFDFTAIFISIFIIGREKAMYTLVAVFISARVIDFVIEGLSASKAATIISNKPQELAGFITKIMNRGVTILEGRGGYTGKTREVLYVVVAPNELPKLKQIVDKIDPQAFVVVHDARDVLGEGFTFGNGGIKNNNG</sequence>
<name>A0A7W2AIR7_9BACL</name>
<dbReference type="RefSeq" id="WP_033101408.1">
    <property type="nucleotide sequence ID" value="NZ_JACEIP010000012.1"/>
</dbReference>
<evidence type="ECO:0000256" key="5">
    <source>
        <dbReference type="ARBA" id="ARBA00023136"/>
    </source>
</evidence>
<dbReference type="Gene3D" id="3.30.70.120">
    <property type="match status" value="1"/>
</dbReference>
<feature type="transmembrane region" description="Helical" evidence="6">
    <location>
        <begin position="51"/>
        <end position="71"/>
    </location>
</feature>
<dbReference type="Proteomes" id="UP000530514">
    <property type="component" value="Unassembled WGS sequence"/>
</dbReference>
<dbReference type="EMBL" id="JACEIP010000012">
    <property type="protein sequence ID" value="MBA4543163.1"/>
    <property type="molecule type" value="Genomic_DNA"/>
</dbReference>
<accession>A0A7W2AIR7</accession>
<reference evidence="8 9" key="1">
    <citation type="submission" date="2020-07" db="EMBL/GenBank/DDBJ databases">
        <authorList>
            <person name="Feng H."/>
        </authorList>
    </citation>
    <scope>NUCLEOTIDE SEQUENCE [LARGE SCALE GENOMIC DNA]</scope>
    <source>
        <strain evidence="9">s-11</strain>
    </source>
</reference>
<dbReference type="InterPro" id="IPR015867">
    <property type="entry name" value="N-reg_PII/ATP_PRibTrfase_C"/>
</dbReference>
<keyword evidence="3 6" id="KW-0812">Transmembrane</keyword>
<dbReference type="GO" id="GO:0005886">
    <property type="term" value="C:plasma membrane"/>
    <property type="evidence" value="ECO:0007669"/>
    <property type="project" value="UniProtKB-SubCell"/>
</dbReference>
<dbReference type="CDD" id="cd16380">
    <property type="entry name" value="YitT_C"/>
    <property type="match status" value="1"/>
</dbReference>
<evidence type="ECO:0000256" key="1">
    <source>
        <dbReference type="ARBA" id="ARBA00004651"/>
    </source>
</evidence>
<evidence type="ECO:0000259" key="7">
    <source>
        <dbReference type="Pfam" id="PF10035"/>
    </source>
</evidence>
<organism evidence="8 9">
    <name type="scientific">Thermoactinomyces daqus</name>
    <dbReference type="NCBI Taxonomy" id="1329516"/>
    <lineage>
        <taxon>Bacteria</taxon>
        <taxon>Bacillati</taxon>
        <taxon>Bacillota</taxon>
        <taxon>Bacilli</taxon>
        <taxon>Bacillales</taxon>
        <taxon>Thermoactinomycetaceae</taxon>
        <taxon>Thermoactinomyces</taxon>
    </lineage>
</organism>
<evidence type="ECO:0000256" key="2">
    <source>
        <dbReference type="ARBA" id="ARBA00022475"/>
    </source>
</evidence>
<dbReference type="OrthoDB" id="1758221at2"/>
<dbReference type="PIRSF" id="PIRSF006483">
    <property type="entry name" value="Membrane_protein_YitT"/>
    <property type="match status" value="1"/>
</dbReference>